<organism evidence="9 10">
    <name type="scientific">Hyalella azteca</name>
    <name type="common">Amphipod</name>
    <dbReference type="NCBI Taxonomy" id="294128"/>
    <lineage>
        <taxon>Eukaryota</taxon>
        <taxon>Metazoa</taxon>
        <taxon>Ecdysozoa</taxon>
        <taxon>Arthropoda</taxon>
        <taxon>Crustacea</taxon>
        <taxon>Multicrustacea</taxon>
        <taxon>Malacostraca</taxon>
        <taxon>Eumalacostraca</taxon>
        <taxon>Peracarida</taxon>
        <taxon>Amphipoda</taxon>
        <taxon>Senticaudata</taxon>
        <taxon>Talitrida</taxon>
        <taxon>Talitroidea</taxon>
        <taxon>Hyalellidae</taxon>
        <taxon>Hyalella</taxon>
    </lineage>
</organism>
<dbReference type="GeneID" id="108673707"/>
<dbReference type="GO" id="GO:1902600">
    <property type="term" value="P:proton transmembrane transport"/>
    <property type="evidence" value="ECO:0007669"/>
    <property type="project" value="InterPro"/>
</dbReference>
<dbReference type="Gene3D" id="1.20.1530.20">
    <property type="match status" value="1"/>
</dbReference>
<dbReference type="KEGG" id="hazt:108673707"/>
<accession>A0A8B7NTL3</accession>
<evidence type="ECO:0000256" key="7">
    <source>
        <dbReference type="SAM" id="Phobius"/>
    </source>
</evidence>
<evidence type="ECO:0000256" key="6">
    <source>
        <dbReference type="SAM" id="MobiDB-lite"/>
    </source>
</evidence>
<feature type="domain" description="Cation/H+ exchanger transmembrane" evidence="8">
    <location>
        <begin position="134"/>
        <end position="517"/>
    </location>
</feature>
<comment type="similarity">
    <text evidence="2">Belongs to the monovalent cation:proton antiporter 1 (CPA1) transporter (TC 2.A.36) family.</text>
</comment>
<evidence type="ECO:0000256" key="3">
    <source>
        <dbReference type="ARBA" id="ARBA00022692"/>
    </source>
</evidence>
<feature type="transmembrane region" description="Helical" evidence="7">
    <location>
        <begin position="214"/>
        <end position="237"/>
    </location>
</feature>
<feature type="region of interest" description="Disordered" evidence="6">
    <location>
        <begin position="1"/>
        <end position="25"/>
    </location>
</feature>
<dbReference type="GO" id="GO:0015297">
    <property type="term" value="F:antiporter activity"/>
    <property type="evidence" value="ECO:0007669"/>
    <property type="project" value="InterPro"/>
</dbReference>
<dbReference type="Proteomes" id="UP000694843">
    <property type="component" value="Unplaced"/>
</dbReference>
<evidence type="ECO:0000256" key="5">
    <source>
        <dbReference type="ARBA" id="ARBA00023136"/>
    </source>
</evidence>
<dbReference type="OrthoDB" id="423807at2759"/>
<feature type="transmembrane region" description="Helical" evidence="7">
    <location>
        <begin position="116"/>
        <end position="137"/>
    </location>
</feature>
<feature type="transmembrane region" description="Helical" evidence="7">
    <location>
        <begin position="182"/>
        <end position="202"/>
    </location>
</feature>
<dbReference type="OMA" id="GWTIDDN"/>
<feature type="transmembrane region" description="Helical" evidence="7">
    <location>
        <begin position="243"/>
        <end position="267"/>
    </location>
</feature>
<evidence type="ECO:0000259" key="8">
    <source>
        <dbReference type="Pfam" id="PF00999"/>
    </source>
</evidence>
<keyword evidence="3 7" id="KW-0812">Transmembrane</keyword>
<gene>
    <name evidence="10 11" type="primary">LOC108673707</name>
</gene>
<dbReference type="InterPro" id="IPR051843">
    <property type="entry name" value="CPA1_transporter"/>
</dbReference>
<comment type="subcellular location">
    <subcellularLocation>
        <location evidence="1">Membrane</location>
        <topology evidence="1">Multi-pass membrane protein</topology>
    </subcellularLocation>
</comment>
<dbReference type="RefSeq" id="XP_047735494.1">
    <property type="nucleotide sequence ID" value="XM_047879538.1"/>
</dbReference>
<dbReference type="AlphaFoldDB" id="A0A8B7NTL3"/>
<feature type="transmembrane region" description="Helical" evidence="7">
    <location>
        <begin position="430"/>
        <end position="453"/>
    </location>
</feature>
<keyword evidence="9" id="KW-1185">Reference proteome</keyword>
<evidence type="ECO:0000313" key="10">
    <source>
        <dbReference type="RefSeq" id="XP_018017063.1"/>
    </source>
</evidence>
<dbReference type="PANTHER" id="PTHR31102">
    <property type="match status" value="1"/>
</dbReference>
<feature type="compositionally biased region" description="Low complexity" evidence="6">
    <location>
        <begin position="8"/>
        <end position="25"/>
    </location>
</feature>
<name>A0A8B7NTL3_HYAAZ</name>
<evidence type="ECO:0000313" key="11">
    <source>
        <dbReference type="RefSeq" id="XP_047735494.1"/>
    </source>
</evidence>
<feature type="transmembrane region" description="Helical" evidence="7">
    <location>
        <begin position="89"/>
        <end position="110"/>
    </location>
</feature>
<feature type="transmembrane region" description="Helical" evidence="7">
    <location>
        <begin position="149"/>
        <end position="170"/>
    </location>
</feature>
<dbReference type="GO" id="GO:0016020">
    <property type="term" value="C:membrane"/>
    <property type="evidence" value="ECO:0007669"/>
    <property type="project" value="UniProtKB-SubCell"/>
</dbReference>
<feature type="transmembrane region" description="Helical" evidence="7">
    <location>
        <begin position="288"/>
        <end position="312"/>
    </location>
</feature>
<dbReference type="Pfam" id="PF00999">
    <property type="entry name" value="Na_H_Exchanger"/>
    <property type="match status" value="1"/>
</dbReference>
<feature type="transmembrane region" description="Helical" evidence="7">
    <location>
        <begin position="367"/>
        <end position="386"/>
    </location>
</feature>
<dbReference type="RefSeq" id="XP_018017063.1">
    <property type="nucleotide sequence ID" value="XM_018161574.2"/>
</dbReference>
<dbReference type="PANTHER" id="PTHR31102:SF1">
    <property type="entry name" value="CATION_H+ EXCHANGER DOMAIN-CONTAINING PROTEIN"/>
    <property type="match status" value="1"/>
</dbReference>
<proteinExistence type="inferred from homology"/>
<keyword evidence="4 7" id="KW-1133">Transmembrane helix</keyword>
<sequence>MPAEHNTSRGSSNNSTSNSAETSSSTIWPMSELAAQTPFSIAGVESPNTILNRLDGFGSRLKICGCFRQIMQKNNPLPPTPTRSDRLKYAFTCPPHGMVGAVVTLVALYFLAWGSLYSITGNFALPGGTLFSLLIVFICSTNGGRFTQLYGLPAFPGMLFAGFLLANIPGVRIIGDSIEPNWHLAVRNFSLVVILTRAGLYLEPKVLKTMYLAVTRLAFVPCLVETFVVAIVAHFLLGLPWLWGFMLGFVVAPVSPAVMVPCMLVLARLGYEKRILSFVTATTIVEDVFAIACSNILLGVIFSGGSLSKLILHGPLEVLIALTYGVVMGFVCWILPNKQHPGGSVVQYLVLLTAGLVALFGSSRTEFGGAGALAVVVLGFVAGEGYRRQGWGDVIPVMQHFSFTWDYCQPMIVALVGSKVRFNEMEQGTIWLGVALLCISLTCRVVTTFFVVLGSGFNIRERFFVALAWLAKANVQAVINSTALEYAVSIGANESDVFLAKQVQTIALLVILISSPLGSSATMCSASRLVQRQNSCSEPAASEPV</sequence>
<evidence type="ECO:0000256" key="2">
    <source>
        <dbReference type="ARBA" id="ARBA00007367"/>
    </source>
</evidence>
<reference evidence="10 11" key="1">
    <citation type="submission" date="2025-04" db="UniProtKB">
        <authorList>
            <consortium name="RefSeq"/>
        </authorList>
    </citation>
    <scope>IDENTIFICATION</scope>
    <source>
        <tissue evidence="10 11">Whole organism</tissue>
    </source>
</reference>
<protein>
    <submittedName>
        <fullName evidence="10 11">Sodium/hydrogen exchanger 9B2</fullName>
    </submittedName>
</protein>
<evidence type="ECO:0000256" key="4">
    <source>
        <dbReference type="ARBA" id="ARBA00022989"/>
    </source>
</evidence>
<keyword evidence="5 7" id="KW-0472">Membrane</keyword>
<dbReference type="InterPro" id="IPR006153">
    <property type="entry name" value="Cation/H_exchanger_TM"/>
</dbReference>
<dbReference type="InterPro" id="IPR038770">
    <property type="entry name" value="Na+/solute_symporter_sf"/>
</dbReference>
<feature type="transmembrane region" description="Helical" evidence="7">
    <location>
        <begin position="318"/>
        <end position="335"/>
    </location>
</feature>
<evidence type="ECO:0000313" key="9">
    <source>
        <dbReference type="Proteomes" id="UP000694843"/>
    </source>
</evidence>
<evidence type="ECO:0000256" key="1">
    <source>
        <dbReference type="ARBA" id="ARBA00004141"/>
    </source>
</evidence>
<feature type="transmembrane region" description="Helical" evidence="7">
    <location>
        <begin position="342"/>
        <end position="361"/>
    </location>
</feature>